<feature type="domain" description="SAM-dependent MTase RsmB/NOP-type" evidence="6">
    <location>
        <begin position="125"/>
        <end position="393"/>
    </location>
</feature>
<dbReference type="PANTHER" id="PTHR22807:SF61">
    <property type="entry name" value="NOL1_NOP2_SUN FAMILY PROTEIN _ ANTITERMINATION NUSB DOMAIN-CONTAINING PROTEIN"/>
    <property type="match status" value="1"/>
</dbReference>
<proteinExistence type="inferred from homology"/>
<accession>A0A1T5EXV8</accession>
<feature type="binding site" evidence="5">
    <location>
        <position position="246"/>
    </location>
    <ligand>
        <name>S-adenosyl-L-methionine</name>
        <dbReference type="ChEBI" id="CHEBI:59789"/>
    </ligand>
</feature>
<dbReference type="Gene3D" id="3.40.50.150">
    <property type="entry name" value="Vaccinia Virus protein VP39"/>
    <property type="match status" value="1"/>
</dbReference>
<dbReference type="GO" id="GO:0009383">
    <property type="term" value="F:rRNA (cytosine-C5-)-methyltransferase activity"/>
    <property type="evidence" value="ECO:0007669"/>
    <property type="project" value="TreeGrafter"/>
</dbReference>
<dbReference type="PROSITE" id="PS51686">
    <property type="entry name" value="SAM_MT_RSMB_NOP"/>
    <property type="match status" value="1"/>
</dbReference>
<comment type="similarity">
    <text evidence="5">Belongs to the class I-like SAM-binding methyltransferase superfamily. RsmB/NOP family.</text>
</comment>
<dbReference type="EMBL" id="FUYS01000012">
    <property type="protein sequence ID" value="SKB88741.1"/>
    <property type="molecule type" value="Genomic_DNA"/>
</dbReference>
<dbReference type="OrthoDB" id="9810297at2"/>
<evidence type="ECO:0000313" key="7">
    <source>
        <dbReference type="EMBL" id="SKB88741.1"/>
    </source>
</evidence>
<evidence type="ECO:0000256" key="1">
    <source>
        <dbReference type="ARBA" id="ARBA00022603"/>
    </source>
</evidence>
<feature type="binding site" evidence="5">
    <location>
        <position position="273"/>
    </location>
    <ligand>
        <name>S-adenosyl-L-methionine</name>
        <dbReference type="ChEBI" id="CHEBI:59789"/>
    </ligand>
</feature>
<dbReference type="GO" id="GO:0005829">
    <property type="term" value="C:cytosol"/>
    <property type="evidence" value="ECO:0007669"/>
    <property type="project" value="TreeGrafter"/>
</dbReference>
<feature type="active site" description="Nucleophile" evidence="5">
    <location>
        <position position="347"/>
    </location>
</feature>
<dbReference type="InterPro" id="IPR023267">
    <property type="entry name" value="RCMT"/>
</dbReference>
<evidence type="ECO:0000256" key="2">
    <source>
        <dbReference type="ARBA" id="ARBA00022679"/>
    </source>
</evidence>
<gene>
    <name evidence="7" type="ORF">SAMN05660226_03630</name>
</gene>
<dbReference type="PANTHER" id="PTHR22807">
    <property type="entry name" value="NOP2 YEAST -RELATED NOL1/NOP2/FMU SUN DOMAIN-CONTAINING"/>
    <property type="match status" value="1"/>
</dbReference>
<dbReference type="Proteomes" id="UP000190541">
    <property type="component" value="Unassembled WGS sequence"/>
</dbReference>
<dbReference type="GO" id="GO:0003723">
    <property type="term" value="F:RNA binding"/>
    <property type="evidence" value="ECO:0007669"/>
    <property type="project" value="UniProtKB-UniRule"/>
</dbReference>
<evidence type="ECO:0000256" key="4">
    <source>
        <dbReference type="ARBA" id="ARBA00022884"/>
    </source>
</evidence>
<dbReference type="Pfam" id="PF01189">
    <property type="entry name" value="Methyltr_RsmB-F"/>
    <property type="match status" value="1"/>
</dbReference>
<evidence type="ECO:0000259" key="6">
    <source>
        <dbReference type="PROSITE" id="PS51686"/>
    </source>
</evidence>
<dbReference type="STRING" id="623280.SAMN05660226_03630"/>
<dbReference type="InterPro" id="IPR029063">
    <property type="entry name" value="SAM-dependent_MTases_sf"/>
</dbReference>
<dbReference type="PRINTS" id="PR02008">
    <property type="entry name" value="RCMTFAMILY"/>
</dbReference>
<organism evidence="7 8">
    <name type="scientific">Parapedobacter luteus</name>
    <dbReference type="NCBI Taxonomy" id="623280"/>
    <lineage>
        <taxon>Bacteria</taxon>
        <taxon>Pseudomonadati</taxon>
        <taxon>Bacteroidota</taxon>
        <taxon>Sphingobacteriia</taxon>
        <taxon>Sphingobacteriales</taxon>
        <taxon>Sphingobacteriaceae</taxon>
        <taxon>Parapedobacter</taxon>
    </lineage>
</organism>
<dbReference type="SUPFAM" id="SSF53335">
    <property type="entry name" value="S-adenosyl-L-methionine-dependent methyltransferases"/>
    <property type="match status" value="1"/>
</dbReference>
<keyword evidence="2 5" id="KW-0808">Transferase</keyword>
<evidence type="ECO:0000256" key="5">
    <source>
        <dbReference type="PROSITE-ProRule" id="PRU01023"/>
    </source>
</evidence>
<dbReference type="CDD" id="cd02440">
    <property type="entry name" value="AdoMet_MTases"/>
    <property type="match status" value="1"/>
</dbReference>
<dbReference type="InterPro" id="IPR049560">
    <property type="entry name" value="MeTrfase_RsmB-F_NOP2_cat"/>
</dbReference>
<dbReference type="GO" id="GO:0070475">
    <property type="term" value="P:rRNA base methylation"/>
    <property type="evidence" value="ECO:0007669"/>
    <property type="project" value="TreeGrafter"/>
</dbReference>
<sequence length="393" mass="43896">MSTEQRINQQIRTVERLLLAYQQEEKGTPLARFLTGFYKRNPQMGSKDRRMASRLAYHYFRIGHAARQSEFSLQLAIAEFLCSADSAVAELLLPALYPAIQAPLEEKIALLETHTPFRLVDVFPFLNQLSSGIDPHRFLLSLFEQPDLFLRLRPRYAADVIGALENAGIDFRRIGDFTVALPNGTALARVPGLAGKYEVQDYSSQRTGGFFKASRGESWWDACAGAGGKSLLLLDNCPGVQLLVSDIRSSILRNLDERFQAAGIRSYRQKIIDLTKGDTAAVLGKEQFDGIILDVPCSGSGTWGRTPEMITAFQAGTIQRFGALQQQIAGQAVKHLKPGKPLIYITCSVFAAENEEVVRYLQQHHRLHLEHMETLQGYDHRADSMFVARLVAL</sequence>
<keyword evidence="3 5" id="KW-0949">S-adenosyl-L-methionine</keyword>
<feature type="binding site" evidence="5">
    <location>
        <position position="294"/>
    </location>
    <ligand>
        <name>S-adenosyl-L-methionine</name>
        <dbReference type="ChEBI" id="CHEBI:59789"/>
    </ligand>
</feature>
<comment type="caution">
    <text evidence="5">Lacks conserved residue(s) required for the propagation of feature annotation.</text>
</comment>
<dbReference type="InterPro" id="IPR001678">
    <property type="entry name" value="MeTrfase_RsmB-F_NOP2_dom"/>
</dbReference>
<reference evidence="7 8" key="1">
    <citation type="submission" date="2017-02" db="EMBL/GenBank/DDBJ databases">
        <authorList>
            <person name="Peterson S.W."/>
        </authorList>
    </citation>
    <scope>NUCLEOTIDE SEQUENCE [LARGE SCALE GENOMIC DNA]</scope>
    <source>
        <strain evidence="7 8">DSM 22899</strain>
    </source>
</reference>
<keyword evidence="8" id="KW-1185">Reference proteome</keyword>
<protein>
    <submittedName>
        <fullName evidence="7">16S rRNA (Cytosine967-C5)-methyltransferase</fullName>
    </submittedName>
</protein>
<dbReference type="RefSeq" id="WP_079718270.1">
    <property type="nucleotide sequence ID" value="NZ_FUYS01000012.1"/>
</dbReference>
<dbReference type="AlphaFoldDB" id="A0A1T5EXV8"/>
<keyword evidence="4 5" id="KW-0694">RNA-binding</keyword>
<evidence type="ECO:0000256" key="3">
    <source>
        <dbReference type="ARBA" id="ARBA00022691"/>
    </source>
</evidence>
<name>A0A1T5EXV8_9SPHI</name>
<evidence type="ECO:0000313" key="8">
    <source>
        <dbReference type="Proteomes" id="UP000190541"/>
    </source>
</evidence>
<keyword evidence="1 5" id="KW-0489">Methyltransferase</keyword>